<accession>A0ABP1WIP1</accession>
<dbReference type="InterPro" id="IPR013325">
    <property type="entry name" value="RNA_pol_sigma_r2"/>
</dbReference>
<dbReference type="InterPro" id="IPR007627">
    <property type="entry name" value="RNA_pol_sigma70_r2"/>
</dbReference>
<name>A0ABP1WIP1_9FIRM</name>
<evidence type="ECO:0000256" key="4">
    <source>
        <dbReference type="ARBA" id="ARBA00023163"/>
    </source>
</evidence>
<feature type="region of interest" description="Disordered" evidence="5">
    <location>
        <begin position="301"/>
        <end position="332"/>
    </location>
</feature>
<organism evidence="8 9">
    <name type="scientific">Ruminococcus bicirculans</name>
    <name type="common">ex Wegman et al. 2014</name>
    <dbReference type="NCBI Taxonomy" id="1160721"/>
    <lineage>
        <taxon>Bacteria</taxon>
        <taxon>Bacillati</taxon>
        <taxon>Bacillota</taxon>
        <taxon>Clostridia</taxon>
        <taxon>Eubacteriales</taxon>
        <taxon>Oscillospiraceae</taxon>
        <taxon>Ruminococcus</taxon>
    </lineage>
</organism>
<dbReference type="Proteomes" id="UP000027600">
    <property type="component" value="Chromosome I"/>
</dbReference>
<dbReference type="InterPro" id="IPR014284">
    <property type="entry name" value="RNA_pol_sigma-70_dom"/>
</dbReference>
<dbReference type="SUPFAM" id="SSF88946">
    <property type="entry name" value="Sigma2 domain of RNA polymerase sigma factors"/>
    <property type="match status" value="1"/>
</dbReference>
<dbReference type="EMBL" id="HF545616">
    <property type="protein sequence ID" value="CCO03763.1"/>
    <property type="molecule type" value="Genomic_DNA"/>
</dbReference>
<dbReference type="InterPro" id="IPR013249">
    <property type="entry name" value="RNA_pol_sigma70_r4_t2"/>
</dbReference>
<evidence type="ECO:0000259" key="6">
    <source>
        <dbReference type="Pfam" id="PF04542"/>
    </source>
</evidence>
<keyword evidence="3" id="KW-0731">Sigma factor</keyword>
<keyword evidence="4" id="KW-0804">Transcription</keyword>
<dbReference type="InterPro" id="IPR036388">
    <property type="entry name" value="WH-like_DNA-bd_sf"/>
</dbReference>
<evidence type="ECO:0000313" key="9">
    <source>
        <dbReference type="Proteomes" id="UP000027600"/>
    </source>
</evidence>
<dbReference type="Gene3D" id="1.10.1740.10">
    <property type="match status" value="1"/>
</dbReference>
<evidence type="ECO:0000256" key="3">
    <source>
        <dbReference type="ARBA" id="ARBA00023082"/>
    </source>
</evidence>
<feature type="compositionally biased region" description="Polar residues" evidence="5">
    <location>
        <begin position="309"/>
        <end position="318"/>
    </location>
</feature>
<protein>
    <submittedName>
        <fullName evidence="8">RNA polymerase sigma factor</fullName>
    </submittedName>
</protein>
<evidence type="ECO:0000256" key="5">
    <source>
        <dbReference type="SAM" id="MobiDB-lite"/>
    </source>
</evidence>
<dbReference type="PANTHER" id="PTHR43133">
    <property type="entry name" value="RNA POLYMERASE ECF-TYPE SIGMA FACTO"/>
    <property type="match status" value="1"/>
</dbReference>
<dbReference type="InterPro" id="IPR039425">
    <property type="entry name" value="RNA_pol_sigma-70-like"/>
</dbReference>
<sequence length="731" mass="81203">MSGLIKQRTRKRQFGKKEQVKNMEKDDIKKLVLQAAQGNKAAFGALYEETGRTVYFSCLKLLGDPQLAEDITQETYLTALQKLGTLAQPENFPAWVNRIGINLCKMHFRNNSAPEDNSEEIIEEIPDEGLIPEEYVSNDAKRKIIMDIIDTVLTEEQRQSVILYYFDMLTVPEIAEVMNCTTGTVTSRLSAARKKIKEAVLIYEENNNDRLHAVVPVFILSKLLNKEASNTVLPKLTVFTGSASAANAVPDSVTSTKTISGGKVMFSTVKAKVIAGVCAVAVVGGGITAAVMLSSNNSDDDDNNDIVVASSQNDSTASKGDEDVSDTANDNKDSDLYWIDSFQGGTPSDTLPQDIFGSKISVPVDLSAIDGGNANMKMYGDDIGRSSDIMSVDKMIGENSDVEITFVSSDESQTNYDLTGANPFDRDASVADILKENSWSITIPLEEAVDTSGWEYESYGCYSNKEDLDKIIDKMGCPTSIYMNSEYDGMDNYKCYTMYWENVDYTISLGVVETYENYEEYDVVLDYFSVSDFTYYSKNYPQEEIHEKDGEAVFTSEYTGITTPGESTVNTDENRVKVYDDLKTLDLTSDAALPKDISVSYKGIDHVFTGTELIDDVREEMVDTPDDEYESALCYGKTSSTVDNIIIFDFWLNSDHTLHKIRMSFTTESDCSIFGITKNSTPEEMAAILGTPEVSDRNGKDQFLDWKSDSMSVNAYYYDGVLQSIQAYFES</sequence>
<evidence type="ECO:0000259" key="7">
    <source>
        <dbReference type="Pfam" id="PF08281"/>
    </source>
</evidence>
<dbReference type="SUPFAM" id="SSF88659">
    <property type="entry name" value="Sigma3 and sigma4 domains of RNA polymerase sigma factors"/>
    <property type="match status" value="1"/>
</dbReference>
<reference evidence="8 9" key="1">
    <citation type="journal article" date="2014" name="Int. J. Syst. Evol. Microbiol.">
        <title>Complete genome of a new Firmicutes species belonging to the dominant human colonic microbiota ('Ruminococcus bicirculans') reveals two chromosomes and a selective capacity to utilize plant glucans.</title>
        <authorList>
            <consortium name="NISC Comparative Sequencing Program"/>
            <person name="Wegmann U."/>
            <person name="Louis P."/>
            <person name="Goesmann A."/>
            <person name="Henrissat B."/>
            <person name="Duncan S.H."/>
            <person name="Flint H.J."/>
        </authorList>
    </citation>
    <scope>NUCLEOTIDE SEQUENCE [LARGE SCALE GENOMIC DNA]</scope>
    <source>
        <strain evidence="8 9">80/3</strain>
    </source>
</reference>
<dbReference type="CDD" id="cd06171">
    <property type="entry name" value="Sigma70_r4"/>
    <property type="match status" value="1"/>
</dbReference>
<keyword evidence="2" id="KW-0805">Transcription regulation</keyword>
<keyword evidence="9" id="KW-1185">Reference proteome</keyword>
<dbReference type="PANTHER" id="PTHR43133:SF51">
    <property type="entry name" value="RNA POLYMERASE SIGMA FACTOR"/>
    <property type="match status" value="1"/>
</dbReference>
<feature type="domain" description="RNA polymerase sigma factor 70 region 4 type 2" evidence="7">
    <location>
        <begin position="153"/>
        <end position="196"/>
    </location>
</feature>
<dbReference type="Pfam" id="PF04542">
    <property type="entry name" value="Sigma70_r2"/>
    <property type="match status" value="1"/>
</dbReference>
<evidence type="ECO:0000256" key="1">
    <source>
        <dbReference type="ARBA" id="ARBA00010641"/>
    </source>
</evidence>
<evidence type="ECO:0000313" key="8">
    <source>
        <dbReference type="EMBL" id="CCO03763.1"/>
    </source>
</evidence>
<dbReference type="Pfam" id="PF08281">
    <property type="entry name" value="Sigma70_r4_2"/>
    <property type="match status" value="1"/>
</dbReference>
<feature type="domain" description="RNA polymerase sigma-70 region 2" evidence="6">
    <location>
        <begin position="46"/>
        <end position="112"/>
    </location>
</feature>
<gene>
    <name evidence="8" type="primary">sig2</name>
    <name evidence="8" type="ORF">RBI_I00023</name>
</gene>
<comment type="similarity">
    <text evidence="1">Belongs to the sigma-70 factor family. ECF subfamily.</text>
</comment>
<evidence type="ECO:0000256" key="2">
    <source>
        <dbReference type="ARBA" id="ARBA00023015"/>
    </source>
</evidence>
<proteinExistence type="inferred from homology"/>
<dbReference type="InterPro" id="IPR013324">
    <property type="entry name" value="RNA_pol_sigma_r3/r4-like"/>
</dbReference>
<dbReference type="Gene3D" id="1.10.10.10">
    <property type="entry name" value="Winged helix-like DNA-binding domain superfamily/Winged helix DNA-binding domain"/>
    <property type="match status" value="1"/>
</dbReference>
<dbReference type="NCBIfam" id="TIGR02937">
    <property type="entry name" value="sigma70-ECF"/>
    <property type="match status" value="1"/>
</dbReference>